<keyword evidence="3" id="KW-1185">Reference proteome</keyword>
<dbReference type="EMBL" id="JBHTEY010000004">
    <property type="protein sequence ID" value="MFC7617421.1"/>
    <property type="molecule type" value="Genomic_DNA"/>
</dbReference>
<dbReference type="Proteomes" id="UP001596512">
    <property type="component" value="Unassembled WGS sequence"/>
</dbReference>
<evidence type="ECO:0000256" key="1">
    <source>
        <dbReference type="SAM" id="MobiDB-lite"/>
    </source>
</evidence>
<gene>
    <name evidence="2" type="ORF">ACFQV2_32365</name>
</gene>
<accession>A0ABW2TXB8</accession>
<evidence type="ECO:0000313" key="3">
    <source>
        <dbReference type="Proteomes" id="UP001596512"/>
    </source>
</evidence>
<protein>
    <submittedName>
        <fullName evidence="2">Uncharacterized protein</fullName>
    </submittedName>
</protein>
<comment type="caution">
    <text evidence="2">The sequence shown here is derived from an EMBL/GenBank/DDBJ whole genome shotgun (WGS) entry which is preliminary data.</text>
</comment>
<organism evidence="2 3">
    <name type="scientific">Actinokineospora soli</name>
    <dbReference type="NCBI Taxonomy" id="1048753"/>
    <lineage>
        <taxon>Bacteria</taxon>
        <taxon>Bacillati</taxon>
        <taxon>Actinomycetota</taxon>
        <taxon>Actinomycetes</taxon>
        <taxon>Pseudonocardiales</taxon>
        <taxon>Pseudonocardiaceae</taxon>
        <taxon>Actinokineospora</taxon>
    </lineage>
</organism>
<feature type="region of interest" description="Disordered" evidence="1">
    <location>
        <begin position="56"/>
        <end position="79"/>
    </location>
</feature>
<evidence type="ECO:0000313" key="2">
    <source>
        <dbReference type="EMBL" id="MFC7617421.1"/>
    </source>
</evidence>
<proteinExistence type="predicted"/>
<name>A0ABW2TXB8_9PSEU</name>
<sequence length="79" mass="8617">MTALLAARPFPALDHCFWDRGALTVVARVAPDHPFAGSATRACWCWRPSSRPRAARWAAPTSGWPPSTRPCSASCRPAR</sequence>
<reference evidence="3" key="1">
    <citation type="journal article" date="2019" name="Int. J. Syst. Evol. Microbiol.">
        <title>The Global Catalogue of Microorganisms (GCM) 10K type strain sequencing project: providing services to taxonomists for standard genome sequencing and annotation.</title>
        <authorList>
            <consortium name="The Broad Institute Genomics Platform"/>
            <consortium name="The Broad Institute Genome Sequencing Center for Infectious Disease"/>
            <person name="Wu L."/>
            <person name="Ma J."/>
        </authorList>
    </citation>
    <scope>NUCLEOTIDE SEQUENCE [LARGE SCALE GENOMIC DNA]</scope>
    <source>
        <strain evidence="3">JCM 17695</strain>
    </source>
</reference>